<protein>
    <recommendedName>
        <fullName evidence="4">Transmembrane protein</fullName>
    </recommendedName>
</protein>
<keyword evidence="3" id="KW-1185">Reference proteome</keyword>
<dbReference type="Proteomes" id="UP000054937">
    <property type="component" value="Unassembled WGS sequence"/>
</dbReference>
<dbReference type="InParanoid" id="A0A0V0QAX1"/>
<keyword evidence="1" id="KW-0472">Membrane</keyword>
<keyword evidence="1" id="KW-1133">Transmembrane helix</keyword>
<keyword evidence="1" id="KW-0812">Transmembrane</keyword>
<evidence type="ECO:0000313" key="2">
    <source>
        <dbReference type="EMBL" id="KRW99389.1"/>
    </source>
</evidence>
<feature type="transmembrane region" description="Helical" evidence="1">
    <location>
        <begin position="144"/>
        <end position="166"/>
    </location>
</feature>
<reference evidence="2 3" key="1">
    <citation type="journal article" date="2015" name="Sci. Rep.">
        <title>Genome of the facultative scuticociliatosis pathogen Pseudocohnilembus persalinus provides insight into its virulence through horizontal gene transfer.</title>
        <authorList>
            <person name="Xiong J."/>
            <person name="Wang G."/>
            <person name="Cheng J."/>
            <person name="Tian M."/>
            <person name="Pan X."/>
            <person name="Warren A."/>
            <person name="Jiang C."/>
            <person name="Yuan D."/>
            <person name="Miao W."/>
        </authorList>
    </citation>
    <scope>NUCLEOTIDE SEQUENCE [LARGE SCALE GENOMIC DNA]</scope>
    <source>
        <strain evidence="2">36N120E</strain>
    </source>
</reference>
<dbReference type="Gene3D" id="1.20.5.4770">
    <property type="match status" value="1"/>
</dbReference>
<organism evidence="2 3">
    <name type="scientific">Pseudocohnilembus persalinus</name>
    <name type="common">Ciliate</name>
    <dbReference type="NCBI Taxonomy" id="266149"/>
    <lineage>
        <taxon>Eukaryota</taxon>
        <taxon>Sar</taxon>
        <taxon>Alveolata</taxon>
        <taxon>Ciliophora</taxon>
        <taxon>Intramacronucleata</taxon>
        <taxon>Oligohymenophorea</taxon>
        <taxon>Scuticociliatia</taxon>
        <taxon>Philasterida</taxon>
        <taxon>Pseudocohnilembidae</taxon>
        <taxon>Pseudocohnilembus</taxon>
    </lineage>
</organism>
<comment type="caution">
    <text evidence="2">The sequence shown here is derived from an EMBL/GenBank/DDBJ whole genome shotgun (WGS) entry which is preliminary data.</text>
</comment>
<gene>
    <name evidence="2" type="ORF">PPERSA_02501</name>
</gene>
<accession>A0A0V0QAX1</accession>
<dbReference type="AlphaFoldDB" id="A0A0V0QAX1"/>
<sequence length="422" mass="49504">MNDHNINNTNNDEESLLYDIEFQHQQKLNQIQIFKPGQKLKCLNKISLQIKQTRKWSDLKFFQNQETYAEITNQADPQNVAFKLVYDKFNTFSDITTCYIINCTQIKNQNKIQNLMEKFPNISKNFKESEVMYKIQHVRTKCKLRALLTGCGQLICCLGFLCFFGVNKCYAPKTVITPVYQDEDDDENNPCTHCKNFTGNPDFNNMCSQCFKKNTPFQDLPTQMQTQLKTEKTKKILQHKENSYNLQKQQILNNWLKNNSKDEKNNYNLENREKKIENLKKILISDKNSRPFLAFQFMKENNLFLQVQEAIQLTELVGGTWIALHVFFSKCIDIYKIANGQVQLTTGGGAAGYYYDFKPGQMVSPFINQLSLQELEKFDKKQFPEFQNCNLCVYYQKNSICMSWAHGTKDYEKVDWTGYKQL</sequence>
<dbReference type="EMBL" id="LDAU01000214">
    <property type="protein sequence ID" value="KRW99389.1"/>
    <property type="molecule type" value="Genomic_DNA"/>
</dbReference>
<evidence type="ECO:0000313" key="3">
    <source>
        <dbReference type="Proteomes" id="UP000054937"/>
    </source>
</evidence>
<evidence type="ECO:0008006" key="4">
    <source>
        <dbReference type="Google" id="ProtNLM"/>
    </source>
</evidence>
<proteinExistence type="predicted"/>
<name>A0A0V0QAX1_PSEPJ</name>
<evidence type="ECO:0000256" key="1">
    <source>
        <dbReference type="SAM" id="Phobius"/>
    </source>
</evidence>